<evidence type="ECO:0000256" key="1">
    <source>
        <dbReference type="SAM" id="MobiDB-lite"/>
    </source>
</evidence>
<proteinExistence type="predicted"/>
<evidence type="ECO:0000259" key="2">
    <source>
        <dbReference type="Pfam" id="PF12825"/>
    </source>
</evidence>
<name>A0ABY8EVW1_MALFU</name>
<feature type="region of interest" description="Disordered" evidence="1">
    <location>
        <begin position="645"/>
        <end position="729"/>
    </location>
</feature>
<feature type="region of interest" description="Disordered" evidence="1">
    <location>
        <begin position="1774"/>
        <end position="1795"/>
    </location>
</feature>
<feature type="compositionally biased region" description="Low complexity" evidence="1">
    <location>
        <begin position="1156"/>
        <end position="1168"/>
    </location>
</feature>
<feature type="region of interest" description="Disordered" evidence="1">
    <location>
        <begin position="755"/>
        <end position="829"/>
    </location>
</feature>
<keyword evidence="4" id="KW-1185">Reference proteome</keyword>
<feature type="compositionally biased region" description="Low complexity" evidence="1">
    <location>
        <begin position="249"/>
        <end position="275"/>
    </location>
</feature>
<feature type="compositionally biased region" description="Acidic residues" evidence="1">
    <location>
        <begin position="199"/>
        <end position="208"/>
    </location>
</feature>
<feature type="compositionally biased region" description="Basic and acidic residues" evidence="1">
    <location>
        <begin position="140"/>
        <end position="155"/>
    </location>
</feature>
<feature type="compositionally biased region" description="Acidic residues" evidence="1">
    <location>
        <begin position="218"/>
        <end position="229"/>
    </location>
</feature>
<reference evidence="3 4" key="1">
    <citation type="journal article" date="2020" name="Elife">
        <title>Loss of centromere function drives karyotype evolution in closely related Malassezia species.</title>
        <authorList>
            <person name="Sankaranarayanan S.R."/>
            <person name="Ianiri G."/>
            <person name="Coelho M.A."/>
            <person name="Reza M.H."/>
            <person name="Thimmappa B.C."/>
            <person name="Ganguly P."/>
            <person name="Vadnala R.N."/>
            <person name="Sun S."/>
            <person name="Siddharthan R."/>
            <person name="Tellgren-Roth C."/>
            <person name="Dawson T.L."/>
            <person name="Heitman J."/>
            <person name="Sanyal K."/>
        </authorList>
    </citation>
    <scope>NUCLEOTIDE SEQUENCE [LARGE SCALE GENOMIC DNA]</scope>
    <source>
        <strain evidence="3">CBS14141</strain>
    </source>
</reference>
<gene>
    <name evidence="3" type="ORF">GLX27_004423</name>
</gene>
<dbReference type="EMBL" id="CP046239">
    <property type="protein sequence ID" value="WFD49738.1"/>
    <property type="molecule type" value="Genomic_DNA"/>
</dbReference>
<dbReference type="PANTHER" id="PTHR47185:SF1">
    <property type="entry name" value="PX DOMAIN-CONTAINING PROTEIN YPR097W"/>
    <property type="match status" value="1"/>
</dbReference>
<dbReference type="Proteomes" id="UP000818624">
    <property type="component" value="Chromosome 6"/>
</dbReference>
<feature type="compositionally biased region" description="Polar residues" evidence="1">
    <location>
        <begin position="276"/>
        <end position="285"/>
    </location>
</feature>
<feature type="region of interest" description="Disordered" evidence="1">
    <location>
        <begin position="1"/>
        <end position="382"/>
    </location>
</feature>
<accession>A0ABY8EVW1</accession>
<evidence type="ECO:0000313" key="3">
    <source>
        <dbReference type="EMBL" id="WFD49738.1"/>
    </source>
</evidence>
<feature type="compositionally biased region" description="Low complexity" evidence="1">
    <location>
        <begin position="170"/>
        <end position="182"/>
    </location>
</feature>
<feature type="compositionally biased region" description="Acidic residues" evidence="1">
    <location>
        <begin position="1172"/>
        <end position="1195"/>
    </location>
</feature>
<feature type="compositionally biased region" description="Acidic residues" evidence="1">
    <location>
        <begin position="90"/>
        <end position="119"/>
    </location>
</feature>
<dbReference type="InterPro" id="IPR024554">
    <property type="entry name" value="LEC1-like_C"/>
</dbReference>
<dbReference type="PANTHER" id="PTHR47185">
    <property type="entry name" value="PX DOMAIN-CONTAINING PROTEIN YPR097W"/>
    <property type="match status" value="1"/>
</dbReference>
<feature type="compositionally biased region" description="Polar residues" evidence="1">
    <location>
        <begin position="32"/>
        <end position="47"/>
    </location>
</feature>
<sequence>MRKAFNPSKLMGFRGRRKDEPETETFTRTETAQSVPVPSANDANVTGASRFGSRTAGAVGAADSAPRARDQYSDILEDDEEDLASTYDSQEPEYDDEDEEEVSEYDDEYDDDEYDDDDYTERTASDEDDDDYDASTRPSGEYDDRTYTESSRLSDDASVYSDEDQETYVSSARPSRASGAARPSEDYTESSRYSRDDGGEFDEGEDDAAYASTHEGEPLDDDEYIDDDVASTVSDETIPADTGARTSDAAPASAGGAVGAAGAAGVAGAAGATAAQRATSPSAPTSGGLLRNLRRKTTAPPPDAPTTRSALGAQRRGFLSRLQRIGQKRQPEQPTAKQPDVYRSNSIVGRSRGAVAELERQGSSASHKARPSTAVRKDNAVGMRDRAQMALLGGGDADDAASDELADDAYVDYGKPAGAKAAGGAPVTAAAAAAPPIQGAAATPKSAARASAASAAAPSEPATDLRRAPSEYTSTSITPSHQRTMTVSSTSESAYSDTDYVSTVADSTRAMEAFDQSPRSPAVYAAQRAEAGTPRAEAPAARSEAVLLRDETRGRVPQLVDPFSKGMSLGRFSRGMARPESIEPSLFEADRDSAQPSSPLLPASGPLSGQRSSLDQSTSTQSRAAPPIVAMAPVVPAATPVEAYGRQRGHSANPSIATSTSDFQSARMPSSPGHGLQSPARISTRAPKKVASDLSHAERARMPKATGRGAAKRASKGADVPPVPPVPYVASDLSESEAVPPVPPLPPVGLVQATPAAAHPAASAPSKPRAPPNFRGLEHKTAHRRRSSHDPMKRRLPLPKEPQNYLLTPSVAPTETDPEETAAERQAAAPQAKVDRSWLMADLSAEEVHYFLRAIVGQELDWELDRAFLLTSFDKPVGRSRAGGAALNDGDSRRNDFLDEERTSLVDVDDDDEEAVFRRDVYEPVASSETVDLPLLRFVLKNAFCTFPLFVPPERRGGGGGGGGKRPPPNKAAIARSYFFAAILPILREWQARSLSAPIDRHGESDGTPFGGMSTTRAITMTLRKWTIRYITAVLRVGAGNPFYNAEQVHNYGWPWPSAQLLPPEAYVSYRKPTDRLRLGGFEVDVVAVRIHSPSDRDFLLRIRRPNRLDEFVVRNDTDFDEFHEKLAEELGPFVHLRPLPRLPGRQQLRAARPPTASSTTGLSSASRSADDDVEVFDEDDDEDTVSSTSYDDDASTPSYVTDSYDDDTSYDDDDVSTVRDGASRSTRGGRFGSRGKAPPQYEADRRLLRAWLRDTLAIRTIGESQEVRAFLSIGSFNDRELDTNELLNIAERRRGDCRRIEEREKDAELAGDNVLGIRRVMHRIWLDCVDGDGFLKVYDALRTTPNFWDLPMSYQTMVSWGNLQLARFLYGVFVQGDESRANLARVRDMFDAVPWKKLANAMRLPAFQMVGEWQKQFLRNRFMQTIFHVAFEDNPVAMDEDLRVLQQAINSDTMIRKLRAYVESPEDTKRLIRQHAERADIPLVAAIVRGSDHPKLSKAEVQRVILATRAYSDFLKTNPTAVKKKMHNDPGYLLIVDLQRVLRLYSLHRDVTQIRGMLQDPTILDALTAFFEPLNEALIRLHRVKGIRQAILDLRNYLHRLLDLLESLRARIQDPARSINMLAAFLDRGTPGWYNFVHRWSDADPVVFSTFAWFRHLAMTIGAGSEDLAEIWEPPLDLLEDPNTEPGAGDDMEQASTALRAASLAKLVAEGSNAAARPAVHPHLDETLLAEIRQLAEAARRKRARQMEIACRWSAGDTEGDFSIQVFGDGNGKMRSEPFLPKEPRPAPKPTAIERLRRSFREAVSSALAR</sequence>
<feature type="region of interest" description="Disordered" evidence="1">
    <location>
        <begin position="451"/>
        <end position="497"/>
    </location>
</feature>
<feature type="compositionally biased region" description="Polar residues" evidence="1">
    <location>
        <begin position="471"/>
        <end position="497"/>
    </location>
</feature>
<dbReference type="Pfam" id="PF12825">
    <property type="entry name" value="DUF3818"/>
    <property type="match status" value="1"/>
</dbReference>
<feature type="domain" description="PX" evidence="2">
    <location>
        <begin position="1334"/>
        <end position="1661"/>
    </location>
</feature>
<protein>
    <recommendedName>
        <fullName evidence="2">PX domain-containing protein</fullName>
    </recommendedName>
</protein>
<evidence type="ECO:0000313" key="4">
    <source>
        <dbReference type="Proteomes" id="UP000818624"/>
    </source>
</evidence>
<feature type="compositionally biased region" description="Low complexity" evidence="1">
    <location>
        <begin position="594"/>
        <end position="610"/>
    </location>
</feature>
<feature type="compositionally biased region" description="Acidic residues" evidence="1">
    <location>
        <begin position="1204"/>
        <end position="1216"/>
    </location>
</feature>
<feature type="compositionally biased region" description="Low complexity" evidence="1">
    <location>
        <begin position="451"/>
        <end position="462"/>
    </location>
</feature>
<feature type="region of interest" description="Disordered" evidence="1">
    <location>
        <begin position="590"/>
        <end position="628"/>
    </location>
</feature>
<feature type="compositionally biased region" description="Polar residues" evidence="1">
    <location>
        <begin position="611"/>
        <end position="623"/>
    </location>
</feature>
<dbReference type="InterPro" id="IPR047168">
    <property type="entry name" value="LEC1-like"/>
</dbReference>
<feature type="region of interest" description="Disordered" evidence="1">
    <location>
        <begin position="1146"/>
        <end position="1239"/>
    </location>
</feature>
<feature type="compositionally biased region" description="Low complexity" evidence="1">
    <location>
        <begin position="755"/>
        <end position="767"/>
    </location>
</feature>
<feature type="compositionally biased region" description="Polar residues" evidence="1">
    <location>
        <begin position="650"/>
        <end position="668"/>
    </location>
</feature>
<organism evidence="3 4">
    <name type="scientific">Malassezia furfur</name>
    <name type="common">Pityriasis versicolor infection agent</name>
    <name type="synonym">Pityrosporum furfur</name>
    <dbReference type="NCBI Taxonomy" id="55194"/>
    <lineage>
        <taxon>Eukaryota</taxon>
        <taxon>Fungi</taxon>
        <taxon>Dikarya</taxon>
        <taxon>Basidiomycota</taxon>
        <taxon>Ustilaginomycotina</taxon>
        <taxon>Malasseziomycetes</taxon>
        <taxon>Malasseziales</taxon>
        <taxon>Malasseziaceae</taxon>
        <taxon>Malassezia</taxon>
    </lineage>
</organism>